<feature type="compositionally biased region" description="Polar residues" evidence="1">
    <location>
        <begin position="132"/>
        <end position="142"/>
    </location>
</feature>
<comment type="caution">
    <text evidence="3">The sequence shown here is derived from an EMBL/GenBank/DDBJ whole genome shotgun (WGS) entry which is preliminary data.</text>
</comment>
<feature type="region of interest" description="Disordered" evidence="1">
    <location>
        <begin position="73"/>
        <end position="142"/>
    </location>
</feature>
<feature type="region of interest" description="Disordered" evidence="1">
    <location>
        <begin position="38"/>
        <end position="61"/>
    </location>
</feature>
<evidence type="ECO:0000313" key="3">
    <source>
        <dbReference type="EMBL" id="CAE8627217.1"/>
    </source>
</evidence>
<keyword evidence="2" id="KW-0732">Signal</keyword>
<feature type="compositionally biased region" description="Low complexity" evidence="1">
    <location>
        <begin position="110"/>
        <end position="119"/>
    </location>
</feature>
<keyword evidence="4" id="KW-1185">Reference proteome</keyword>
<dbReference type="EMBL" id="CAJNNV010029122">
    <property type="protein sequence ID" value="CAE8627217.1"/>
    <property type="molecule type" value="Genomic_DNA"/>
</dbReference>
<evidence type="ECO:0000256" key="2">
    <source>
        <dbReference type="SAM" id="SignalP"/>
    </source>
</evidence>
<feature type="non-terminal residue" evidence="3">
    <location>
        <position position="142"/>
    </location>
</feature>
<name>A0A813GPJ8_POLGL</name>
<protein>
    <submittedName>
        <fullName evidence="3">Uncharacterized protein</fullName>
    </submittedName>
</protein>
<proteinExistence type="predicted"/>
<dbReference type="Proteomes" id="UP000654075">
    <property type="component" value="Unassembled WGS sequence"/>
</dbReference>
<reference evidence="3" key="1">
    <citation type="submission" date="2021-02" db="EMBL/GenBank/DDBJ databases">
        <authorList>
            <person name="Dougan E. K."/>
            <person name="Rhodes N."/>
            <person name="Thang M."/>
            <person name="Chan C."/>
        </authorList>
    </citation>
    <scope>NUCLEOTIDE SEQUENCE</scope>
</reference>
<organism evidence="3 4">
    <name type="scientific">Polarella glacialis</name>
    <name type="common">Dinoflagellate</name>
    <dbReference type="NCBI Taxonomy" id="89957"/>
    <lineage>
        <taxon>Eukaryota</taxon>
        <taxon>Sar</taxon>
        <taxon>Alveolata</taxon>
        <taxon>Dinophyceae</taxon>
        <taxon>Suessiales</taxon>
        <taxon>Suessiaceae</taxon>
        <taxon>Polarella</taxon>
    </lineage>
</organism>
<feature type="chain" id="PRO_5032576872" evidence="2">
    <location>
        <begin position="25"/>
        <end position="142"/>
    </location>
</feature>
<accession>A0A813GPJ8</accession>
<feature type="signal peptide" evidence="2">
    <location>
        <begin position="1"/>
        <end position="24"/>
    </location>
</feature>
<evidence type="ECO:0000256" key="1">
    <source>
        <dbReference type="SAM" id="MobiDB-lite"/>
    </source>
</evidence>
<evidence type="ECO:0000313" key="4">
    <source>
        <dbReference type="Proteomes" id="UP000654075"/>
    </source>
</evidence>
<sequence>MMSTLRITSMLSLALPLLLTLTLATEEGLHKPCEASECDASSMLQVPQKQKEEQGQHPSELSALHKMAAVRDGEHAAQNQEQFPFAMGGQNQNQNQNKNPFDMFNPFAAQNQNQNQNQNKNPFDPMGIFSPKPQNQNQGSNT</sequence>
<dbReference type="AlphaFoldDB" id="A0A813GPJ8"/>
<gene>
    <name evidence="3" type="ORF">PGLA1383_LOCUS44025</name>
</gene>